<feature type="domain" description="PRD" evidence="9">
    <location>
        <begin position="311"/>
        <end position="417"/>
    </location>
</feature>
<protein>
    <submittedName>
        <fullName evidence="10">Mannitol operon transcriptional antiterminator</fullName>
    </submittedName>
</protein>
<dbReference type="SUPFAM" id="SSF52794">
    <property type="entry name" value="PTS system IIB component-like"/>
    <property type="match status" value="1"/>
</dbReference>
<dbReference type="Pfam" id="PF00359">
    <property type="entry name" value="PTS_EIIA_2"/>
    <property type="match status" value="1"/>
</dbReference>
<dbReference type="SUPFAM" id="SSF55804">
    <property type="entry name" value="Phoshotransferase/anion transport protein"/>
    <property type="match status" value="1"/>
</dbReference>
<feature type="compositionally biased region" description="Basic and acidic residues" evidence="6">
    <location>
        <begin position="512"/>
        <end position="527"/>
    </location>
</feature>
<evidence type="ECO:0000256" key="4">
    <source>
        <dbReference type="ARBA" id="ARBA00023159"/>
    </source>
</evidence>
<dbReference type="Pfam" id="PF08279">
    <property type="entry name" value="HTH_11"/>
    <property type="match status" value="1"/>
</dbReference>
<evidence type="ECO:0000256" key="1">
    <source>
        <dbReference type="ARBA" id="ARBA00022679"/>
    </source>
</evidence>
<keyword evidence="5" id="KW-0804">Transcription</keyword>
<dbReference type="Pfam" id="PF05043">
    <property type="entry name" value="Mga"/>
    <property type="match status" value="1"/>
</dbReference>
<dbReference type="AlphaFoldDB" id="A0A1H9V2Q6"/>
<dbReference type="SUPFAM" id="SSF63520">
    <property type="entry name" value="PTS-regulatory domain, PRD"/>
    <property type="match status" value="2"/>
</dbReference>
<reference evidence="11" key="1">
    <citation type="submission" date="2016-10" db="EMBL/GenBank/DDBJ databases">
        <authorList>
            <person name="Varghese N."/>
            <person name="Submissions S."/>
        </authorList>
    </citation>
    <scope>NUCLEOTIDE SEQUENCE [LARGE SCALE GENOMIC DNA]</scope>
    <source>
        <strain evidence="11">S9</strain>
    </source>
</reference>
<accession>A0A1H9V2Q6</accession>
<dbReference type="InterPro" id="IPR036388">
    <property type="entry name" value="WH-like_DNA-bd_sf"/>
</dbReference>
<evidence type="ECO:0000256" key="6">
    <source>
        <dbReference type="SAM" id="MobiDB-lite"/>
    </source>
</evidence>
<keyword evidence="1" id="KW-0808">Transferase</keyword>
<gene>
    <name evidence="10" type="ORF">SAMN05518684_10988</name>
</gene>
<name>A0A1H9V2Q6_9BACI</name>
<evidence type="ECO:0000256" key="2">
    <source>
        <dbReference type="ARBA" id="ARBA00022737"/>
    </source>
</evidence>
<keyword evidence="4" id="KW-0010">Activator</keyword>
<dbReference type="Gene3D" id="1.10.1790.10">
    <property type="entry name" value="PRD domain"/>
    <property type="match status" value="2"/>
</dbReference>
<dbReference type="PANTHER" id="PTHR30185">
    <property type="entry name" value="CRYPTIC BETA-GLUCOSIDE BGL OPERON ANTITERMINATOR"/>
    <property type="match status" value="1"/>
</dbReference>
<dbReference type="SUPFAM" id="SSF46785">
    <property type="entry name" value="Winged helix' DNA-binding domain"/>
    <property type="match status" value="1"/>
</dbReference>
<dbReference type="InterPro" id="IPR002178">
    <property type="entry name" value="PTS_EIIA_type-2_dom"/>
</dbReference>
<evidence type="ECO:0000259" key="9">
    <source>
        <dbReference type="PROSITE" id="PS51372"/>
    </source>
</evidence>
<dbReference type="CDD" id="cd05568">
    <property type="entry name" value="PTS_IIB_bgl_like"/>
    <property type="match status" value="1"/>
</dbReference>
<evidence type="ECO:0000256" key="3">
    <source>
        <dbReference type="ARBA" id="ARBA00023015"/>
    </source>
</evidence>
<feature type="domain" description="PRD" evidence="9">
    <location>
        <begin position="201"/>
        <end position="306"/>
    </location>
</feature>
<keyword evidence="2" id="KW-0677">Repeat</keyword>
<dbReference type="GO" id="GO:0009401">
    <property type="term" value="P:phosphoenolpyruvate-dependent sugar phosphotransferase system"/>
    <property type="evidence" value="ECO:0007669"/>
    <property type="project" value="InterPro"/>
</dbReference>
<dbReference type="Gene3D" id="3.40.50.2300">
    <property type="match status" value="1"/>
</dbReference>
<evidence type="ECO:0000259" key="8">
    <source>
        <dbReference type="PROSITE" id="PS51099"/>
    </source>
</evidence>
<dbReference type="InterPro" id="IPR011608">
    <property type="entry name" value="PRD"/>
</dbReference>
<sequence length="712" mass="81002">MYVSARDKFILEMLIKHSEGVTIRDIAHSLQVSERTIHRDIATFDSLLLPYELTLEKIAGKGIFLKGAKEQIKQFSQDLQEAKHFDFLPEQRQVIIICKLLESFEPVKLQSFAVDLNVTVATITNDLEKVDEWLAKYDLELERRRGLGIQITGSETDKRKAISGLLSENFEEGEILKYIRRKLPNQDSDLSESIAGQLLGFINIDKLKKVEESVKKIIRTLDYQIADSAYIALVVHLTLALERISKGENISINTSLAKHLKNKKEYKLAEELATELKKSFSLDIPEAEIGYITMHLRGAKLHQDHQVLFTEDNLDTVMVAKKLINEVSNRTGVNFKNDHSLYQGLMAHLEPALYRLKQGMHIHNPLQDKIQATYPDLFSTVKQAFNSVLTKGIAIPDEEIGFLVLHFGSAMERENNRRTHKAVVICSSGIGSSKMIASRLQSEFPNITEVKNSSLFELDKFHPEELDLVISTIPLVDHSVDYVQVNPFLTKDDVAKIQDYIDRREHLYAMKQEKPALKKTEKKDTSKPRSPIRDIFSNLQKSLSASAHLLRNFHLYQAEQGSGLWDSLLQVICKLKEDSLVSDEHEVIKSLKKRAELSGLGIPETHIALFHARNSSVIRPLFVILNLTEAVEAKAMDGNDIEMKRVLLMLGPTDMTDEETEILSTISSAIIENENSIALFEDGKEQEISDFLSVKLLNFYQDYLKKENPYYE</sequence>
<dbReference type="Proteomes" id="UP000198571">
    <property type="component" value="Unassembled WGS sequence"/>
</dbReference>
<evidence type="ECO:0000256" key="5">
    <source>
        <dbReference type="ARBA" id="ARBA00023163"/>
    </source>
</evidence>
<dbReference type="Gene3D" id="3.40.930.10">
    <property type="entry name" value="Mannitol-specific EII, Chain A"/>
    <property type="match status" value="1"/>
</dbReference>
<organism evidence="10 11">
    <name type="scientific">Salipaludibacillus aurantiacus</name>
    <dbReference type="NCBI Taxonomy" id="1601833"/>
    <lineage>
        <taxon>Bacteria</taxon>
        <taxon>Bacillati</taxon>
        <taxon>Bacillota</taxon>
        <taxon>Bacilli</taxon>
        <taxon>Bacillales</taxon>
        <taxon>Bacillaceae</taxon>
    </lineage>
</organism>
<evidence type="ECO:0000313" key="10">
    <source>
        <dbReference type="EMBL" id="SES15644.1"/>
    </source>
</evidence>
<dbReference type="OrthoDB" id="9776005at2"/>
<dbReference type="InterPro" id="IPR013011">
    <property type="entry name" value="PTS_EIIB_2"/>
</dbReference>
<dbReference type="Gene3D" id="1.10.10.10">
    <property type="entry name" value="Winged helix-like DNA-binding domain superfamily/Winged helix DNA-binding domain"/>
    <property type="match status" value="2"/>
</dbReference>
<dbReference type="GO" id="GO:0006355">
    <property type="term" value="P:regulation of DNA-templated transcription"/>
    <property type="evidence" value="ECO:0007669"/>
    <property type="project" value="InterPro"/>
</dbReference>
<dbReference type="Pfam" id="PF00874">
    <property type="entry name" value="PRD"/>
    <property type="match status" value="2"/>
</dbReference>
<feature type="domain" description="PTS EIIB type-2" evidence="8">
    <location>
        <begin position="420"/>
        <end position="509"/>
    </location>
</feature>
<dbReference type="PROSITE" id="PS51372">
    <property type="entry name" value="PRD_2"/>
    <property type="match status" value="2"/>
</dbReference>
<dbReference type="InterPro" id="IPR016152">
    <property type="entry name" value="PTrfase/Anion_transptr"/>
</dbReference>
<feature type="domain" description="PTS EIIA type-2" evidence="7">
    <location>
        <begin position="548"/>
        <end position="695"/>
    </location>
</feature>
<keyword evidence="3" id="KW-0805">Transcription regulation</keyword>
<dbReference type="PANTHER" id="PTHR30185:SF18">
    <property type="entry name" value="TRANSCRIPTIONAL REGULATOR MTLR"/>
    <property type="match status" value="1"/>
</dbReference>
<keyword evidence="11" id="KW-1185">Reference proteome</keyword>
<dbReference type="EMBL" id="FOGT01000009">
    <property type="protein sequence ID" value="SES15644.1"/>
    <property type="molecule type" value="Genomic_DNA"/>
</dbReference>
<dbReference type="InterPro" id="IPR036634">
    <property type="entry name" value="PRD_sf"/>
</dbReference>
<proteinExistence type="predicted"/>
<dbReference type="PROSITE" id="PS51099">
    <property type="entry name" value="PTS_EIIB_TYPE_2"/>
    <property type="match status" value="1"/>
</dbReference>
<evidence type="ECO:0000313" key="11">
    <source>
        <dbReference type="Proteomes" id="UP000198571"/>
    </source>
</evidence>
<evidence type="ECO:0000259" key="7">
    <source>
        <dbReference type="PROSITE" id="PS51094"/>
    </source>
</evidence>
<feature type="region of interest" description="Disordered" evidence="6">
    <location>
        <begin position="512"/>
        <end position="531"/>
    </location>
</feature>
<dbReference type="InterPro" id="IPR050661">
    <property type="entry name" value="BglG_antiterminators"/>
</dbReference>
<dbReference type="PROSITE" id="PS51094">
    <property type="entry name" value="PTS_EIIA_TYPE_2"/>
    <property type="match status" value="1"/>
</dbReference>
<dbReference type="InterPro" id="IPR036390">
    <property type="entry name" value="WH_DNA-bd_sf"/>
</dbReference>
<dbReference type="InterPro" id="IPR007737">
    <property type="entry name" value="Mga_HTH"/>
</dbReference>
<dbReference type="InterPro" id="IPR036095">
    <property type="entry name" value="PTS_EIIB-like_sf"/>
</dbReference>
<dbReference type="InterPro" id="IPR013196">
    <property type="entry name" value="HTH_11"/>
</dbReference>
<dbReference type="GO" id="GO:0008982">
    <property type="term" value="F:protein-N(PI)-phosphohistidine-sugar phosphotransferase activity"/>
    <property type="evidence" value="ECO:0007669"/>
    <property type="project" value="InterPro"/>
</dbReference>
<dbReference type="STRING" id="1601833.SAMN05518684_10988"/>